<reference evidence="1 2" key="1">
    <citation type="journal article" date="2015" name="Genome Biol.">
        <title>Comparative genomics of Steinernema reveals deeply conserved gene regulatory networks.</title>
        <authorList>
            <person name="Dillman A.R."/>
            <person name="Macchietto M."/>
            <person name="Porter C.F."/>
            <person name="Rogers A."/>
            <person name="Williams B."/>
            <person name="Antoshechkin I."/>
            <person name="Lee M.M."/>
            <person name="Goodwin Z."/>
            <person name="Lu X."/>
            <person name="Lewis E.E."/>
            <person name="Goodrich-Blair H."/>
            <person name="Stock S.P."/>
            <person name="Adams B.J."/>
            <person name="Sternberg P.W."/>
            <person name="Mortazavi A."/>
        </authorList>
    </citation>
    <scope>NUCLEOTIDE SEQUENCE [LARGE SCALE GENOMIC DNA]</scope>
    <source>
        <strain evidence="1 2">ALL</strain>
    </source>
</reference>
<sequence>MLPREDLSIQKVTGQAAFLSQFWKLAARRASRSFKSHLLLGELEKSEKIGRVAWSPSDALRFAAGLRCGDFLLGPSDRFVCKGLAAHSVSRLTFAEAKLAELNIKFISINLMYLQTRSVSVRKLKHVDNY</sequence>
<keyword evidence="2" id="KW-1185">Reference proteome</keyword>
<dbReference type="Proteomes" id="UP000298663">
    <property type="component" value="Unassembled WGS sequence"/>
</dbReference>
<protein>
    <submittedName>
        <fullName evidence="1">Uncharacterized protein</fullName>
    </submittedName>
</protein>
<evidence type="ECO:0000313" key="1">
    <source>
        <dbReference type="EMBL" id="TKR82404.1"/>
    </source>
</evidence>
<proteinExistence type="predicted"/>
<dbReference type="AlphaFoldDB" id="A0A4U5NHP8"/>
<name>A0A4U5NHP8_STECR</name>
<reference evidence="1 2" key="2">
    <citation type="journal article" date="2019" name="G3 (Bethesda)">
        <title>Hybrid Assembly of the Genome of the Entomopathogenic Nematode Steinernema carpocapsae Identifies the X-Chromosome.</title>
        <authorList>
            <person name="Serra L."/>
            <person name="Macchietto M."/>
            <person name="Macias-Munoz A."/>
            <person name="McGill C.J."/>
            <person name="Rodriguez I.M."/>
            <person name="Rodriguez B."/>
            <person name="Murad R."/>
            <person name="Mortazavi A."/>
        </authorList>
    </citation>
    <scope>NUCLEOTIDE SEQUENCE [LARGE SCALE GENOMIC DNA]</scope>
    <source>
        <strain evidence="1 2">ALL</strain>
    </source>
</reference>
<gene>
    <name evidence="1" type="ORF">L596_016135</name>
</gene>
<evidence type="ECO:0000313" key="2">
    <source>
        <dbReference type="Proteomes" id="UP000298663"/>
    </source>
</evidence>
<dbReference type="EMBL" id="AZBU02000004">
    <property type="protein sequence ID" value="TKR82404.1"/>
    <property type="molecule type" value="Genomic_DNA"/>
</dbReference>
<accession>A0A4U5NHP8</accession>
<comment type="caution">
    <text evidence="1">The sequence shown here is derived from an EMBL/GenBank/DDBJ whole genome shotgun (WGS) entry which is preliminary data.</text>
</comment>
<organism evidence="1 2">
    <name type="scientific">Steinernema carpocapsae</name>
    <name type="common">Entomopathogenic nematode</name>
    <dbReference type="NCBI Taxonomy" id="34508"/>
    <lineage>
        <taxon>Eukaryota</taxon>
        <taxon>Metazoa</taxon>
        <taxon>Ecdysozoa</taxon>
        <taxon>Nematoda</taxon>
        <taxon>Chromadorea</taxon>
        <taxon>Rhabditida</taxon>
        <taxon>Tylenchina</taxon>
        <taxon>Panagrolaimomorpha</taxon>
        <taxon>Strongyloidoidea</taxon>
        <taxon>Steinernematidae</taxon>
        <taxon>Steinernema</taxon>
    </lineage>
</organism>